<proteinExistence type="predicted"/>
<protein>
    <submittedName>
        <fullName evidence="2">Uncharacterized protein</fullName>
    </submittedName>
</protein>
<evidence type="ECO:0000256" key="1">
    <source>
        <dbReference type="SAM" id="Phobius"/>
    </source>
</evidence>
<dbReference type="Proteomes" id="UP000321868">
    <property type="component" value="Unassembled WGS sequence"/>
</dbReference>
<dbReference type="AlphaFoldDB" id="A0A512A989"/>
<organism evidence="2 3">
    <name type="scientific">Streptococcus cristatus</name>
    <dbReference type="NCBI Taxonomy" id="45634"/>
    <lineage>
        <taxon>Bacteria</taxon>
        <taxon>Bacillati</taxon>
        <taxon>Bacillota</taxon>
        <taxon>Bacilli</taxon>
        <taxon>Lactobacillales</taxon>
        <taxon>Streptococcaceae</taxon>
        <taxon>Streptococcus</taxon>
    </lineage>
</organism>
<feature type="transmembrane region" description="Helical" evidence="1">
    <location>
        <begin position="5"/>
        <end position="24"/>
    </location>
</feature>
<evidence type="ECO:0000313" key="2">
    <source>
        <dbReference type="EMBL" id="GEN96270.1"/>
    </source>
</evidence>
<dbReference type="RefSeq" id="WP_015604886.1">
    <property type="nucleotide sequence ID" value="NZ_BJYQ01000006.1"/>
</dbReference>
<name>A0A512A989_STRCR</name>
<keyword evidence="1" id="KW-1133">Transmembrane helix</keyword>
<gene>
    <name evidence="2" type="ORF">SOL01_01440</name>
</gene>
<sequence length="217" mass="24121">MKGKIFAIITVLVVLIFGGVFYMVNSQKSSTGLDAKEEKIIKHGFRLLEEQLGTYIKENYSGISKIEFSPIFIQGGKENPPFVADVLPVIYDKEGNRAVMGKRIGKKGYPTYGTTGDLTLDFDQKGNENIFLKGSSILDEKIDVSRANHLPEEAKLTPPIKGTDDNIDALVNDGQLKNVNKSENGSPNAKIDYNLEIKRGSYSEWKCSLIKQRNLCL</sequence>
<accession>A0A512A989</accession>
<dbReference type="EMBL" id="BJYQ01000006">
    <property type="protein sequence ID" value="GEN96270.1"/>
    <property type="molecule type" value="Genomic_DNA"/>
</dbReference>
<dbReference type="OrthoDB" id="2184460at2"/>
<reference evidence="2 3" key="1">
    <citation type="submission" date="2019-07" db="EMBL/GenBank/DDBJ databases">
        <title>Whole genome shotgun sequence of Streptococcus oligofermentans NBRC 106105.</title>
        <authorList>
            <person name="Hosoyama A."/>
            <person name="Uohara A."/>
            <person name="Ohji S."/>
            <person name="Ichikawa N."/>
        </authorList>
    </citation>
    <scope>NUCLEOTIDE SEQUENCE [LARGE SCALE GENOMIC DNA]</scope>
    <source>
        <strain evidence="2 3">NBRC 106105</strain>
    </source>
</reference>
<keyword evidence="1" id="KW-0812">Transmembrane</keyword>
<keyword evidence="1" id="KW-0472">Membrane</keyword>
<comment type="caution">
    <text evidence="2">The sequence shown here is derived from an EMBL/GenBank/DDBJ whole genome shotgun (WGS) entry which is preliminary data.</text>
</comment>
<evidence type="ECO:0000313" key="3">
    <source>
        <dbReference type="Proteomes" id="UP000321868"/>
    </source>
</evidence>